<protein>
    <submittedName>
        <fullName evidence="1">Uncharacterized protein</fullName>
    </submittedName>
</protein>
<dbReference type="Gene3D" id="2.130.10.10">
    <property type="entry name" value="YVTN repeat-like/Quinoprotein amine dehydrogenase"/>
    <property type="match status" value="1"/>
</dbReference>
<dbReference type="InterPro" id="IPR015943">
    <property type="entry name" value="WD40/YVTN_repeat-like_dom_sf"/>
</dbReference>
<dbReference type="SUPFAM" id="SSF50978">
    <property type="entry name" value="WD40 repeat-like"/>
    <property type="match status" value="1"/>
</dbReference>
<dbReference type="Proteomes" id="UP001178507">
    <property type="component" value="Unassembled WGS sequence"/>
</dbReference>
<evidence type="ECO:0000313" key="1">
    <source>
        <dbReference type="EMBL" id="CAJ1404117.1"/>
    </source>
</evidence>
<dbReference type="InterPro" id="IPR036322">
    <property type="entry name" value="WD40_repeat_dom_sf"/>
</dbReference>
<sequence>MQDNSFRDISSICPFKHVHVDLCCCTILTSSGASEFARPYAGTELIRFDRLRYGGRSQARISLESKTKRESAPLSQASGDNPLLEQDAQFLCLDGAVALATSSRLAVYRFQLHVQVASSSKRVYVWDVAAEKVLAAASGHSRPISCLRLAQPLPQSTEPSVVPTSQGVPLLQRLSPCLRYLGAPSEDGSVCVARLADAAVAVDLQPRTGSMVSAGFDGMVEYPEETEITPLGVEGDYVAPAARDLYFAQEPNLIAPFDFDYETIINFTTNLRWAQLLFLPPAWFSVACCYPCFLQQNVEWEVRSQHVALTVDGIRFVKEKRKSMCGLPCTDKGRESKTVPYDKITDCDVMEPAGTACCCCIPRLACSTDLCLAEKNLVTLVCGTCHWVSTVSNSTFL</sequence>
<gene>
    <name evidence="1" type="ORF">EVOR1521_LOCUS26635</name>
</gene>
<reference evidence="1" key="1">
    <citation type="submission" date="2023-08" db="EMBL/GenBank/DDBJ databases">
        <authorList>
            <person name="Chen Y."/>
            <person name="Shah S."/>
            <person name="Dougan E. K."/>
            <person name="Thang M."/>
            <person name="Chan C."/>
        </authorList>
    </citation>
    <scope>NUCLEOTIDE SEQUENCE</scope>
</reference>
<comment type="caution">
    <text evidence="1">The sequence shown here is derived from an EMBL/GenBank/DDBJ whole genome shotgun (WGS) entry which is preliminary data.</text>
</comment>
<dbReference type="AlphaFoldDB" id="A0AA36JD99"/>
<dbReference type="EMBL" id="CAUJNA010003525">
    <property type="protein sequence ID" value="CAJ1404117.1"/>
    <property type="molecule type" value="Genomic_DNA"/>
</dbReference>
<organism evidence="1 2">
    <name type="scientific">Effrenium voratum</name>
    <dbReference type="NCBI Taxonomy" id="2562239"/>
    <lineage>
        <taxon>Eukaryota</taxon>
        <taxon>Sar</taxon>
        <taxon>Alveolata</taxon>
        <taxon>Dinophyceae</taxon>
        <taxon>Suessiales</taxon>
        <taxon>Symbiodiniaceae</taxon>
        <taxon>Effrenium</taxon>
    </lineage>
</organism>
<evidence type="ECO:0000313" key="2">
    <source>
        <dbReference type="Proteomes" id="UP001178507"/>
    </source>
</evidence>
<proteinExistence type="predicted"/>
<accession>A0AA36JD99</accession>
<name>A0AA36JD99_9DINO</name>
<keyword evidence="2" id="KW-1185">Reference proteome</keyword>